<keyword evidence="4 5" id="KW-0472">Membrane</keyword>
<protein>
    <submittedName>
        <fullName evidence="7">YhgE/Pip domain-containing protein</fullName>
    </submittedName>
</protein>
<evidence type="ECO:0000313" key="8">
    <source>
        <dbReference type="Proteomes" id="UP001589776"/>
    </source>
</evidence>
<gene>
    <name evidence="7" type="ORF">ACFFK0_07485</name>
</gene>
<dbReference type="PANTHER" id="PTHR43077:SF10">
    <property type="entry name" value="TRANSPORT PERMEASE PROTEIN"/>
    <property type="match status" value="1"/>
</dbReference>
<dbReference type="RefSeq" id="WP_377469442.1">
    <property type="nucleotide sequence ID" value="NZ_JBHLWN010000027.1"/>
</dbReference>
<evidence type="ECO:0000256" key="4">
    <source>
        <dbReference type="ARBA" id="ARBA00023136"/>
    </source>
</evidence>
<comment type="caution">
    <text evidence="7">The sequence shown here is derived from an EMBL/GenBank/DDBJ whole genome shotgun (WGS) entry which is preliminary data.</text>
</comment>
<keyword evidence="3 5" id="KW-1133">Transmembrane helix</keyword>
<dbReference type="InterPro" id="IPR051328">
    <property type="entry name" value="T7SS_ABC-Transporter"/>
</dbReference>
<feature type="transmembrane region" description="Helical" evidence="5">
    <location>
        <begin position="294"/>
        <end position="312"/>
    </location>
</feature>
<feature type="transmembrane region" description="Helical" evidence="5">
    <location>
        <begin position="235"/>
        <end position="256"/>
    </location>
</feature>
<sequence length="391" mass="41786">MGKTFQTVLKQPTTIVGIVIAIVFQLVFSIIWMTGYKGITDNTNKLVIAIVNEDSGLGKTLVEGLSSNLPFQVTKLEQLSDAQQKLDERKFHMVLHVSSDFSKQLQTPGQTAMIHYYINESNPQLIKSVMQSVSTNITAIANKQAIAAGAQAALQQVNPQLPADRAAPIASGLSERVVSDVQSSNKVTGMHNQMVPMMLVLASYVGAMIMAQNVQISMNIAGAQLGKWPVFGVRVVLNIGSAIVVSLVATAMVHALGGQSVVSFATMWGFLALVMVSFMFFAQMFLILFGNAGMILNIIMLSAQLVSSGAMVPRELLNGFYHGISTYLPATYAVEGNMDILFGGPSLGASAISLLLITVVCFGVCVLGVAVRRERRSEQGAGARTNVQPTA</sequence>
<dbReference type="PANTHER" id="PTHR43077">
    <property type="entry name" value="TRANSPORT PERMEASE YVFS-RELATED"/>
    <property type="match status" value="1"/>
</dbReference>
<accession>A0ABV6DI57</accession>
<feature type="transmembrane region" description="Helical" evidence="5">
    <location>
        <begin position="347"/>
        <end position="371"/>
    </location>
</feature>
<feature type="transmembrane region" description="Helical" evidence="5">
    <location>
        <begin position="12"/>
        <end position="33"/>
    </location>
</feature>
<comment type="subcellular location">
    <subcellularLocation>
        <location evidence="1">Membrane</location>
        <topology evidence="1">Multi-pass membrane protein</topology>
    </subcellularLocation>
</comment>
<keyword evidence="8" id="KW-1185">Reference proteome</keyword>
<dbReference type="Pfam" id="PF12698">
    <property type="entry name" value="ABC2_membrane_3"/>
    <property type="match status" value="1"/>
</dbReference>
<keyword evidence="2 5" id="KW-0812">Transmembrane</keyword>
<organism evidence="7 8">
    <name type="scientific">Paenibacillus chartarius</name>
    <dbReference type="NCBI Taxonomy" id="747481"/>
    <lineage>
        <taxon>Bacteria</taxon>
        <taxon>Bacillati</taxon>
        <taxon>Bacillota</taxon>
        <taxon>Bacilli</taxon>
        <taxon>Bacillales</taxon>
        <taxon>Paenibacillaceae</taxon>
        <taxon>Paenibacillus</taxon>
    </lineage>
</organism>
<evidence type="ECO:0000256" key="1">
    <source>
        <dbReference type="ARBA" id="ARBA00004141"/>
    </source>
</evidence>
<feature type="transmembrane region" description="Helical" evidence="5">
    <location>
        <begin position="262"/>
        <end position="282"/>
    </location>
</feature>
<dbReference type="EMBL" id="JBHLWN010000027">
    <property type="protein sequence ID" value="MFC0212302.1"/>
    <property type="molecule type" value="Genomic_DNA"/>
</dbReference>
<feature type="domain" description="ABC-2 type transporter transmembrane" evidence="6">
    <location>
        <begin position="18"/>
        <end position="363"/>
    </location>
</feature>
<feature type="transmembrane region" description="Helical" evidence="5">
    <location>
        <begin position="194"/>
        <end position="214"/>
    </location>
</feature>
<evidence type="ECO:0000313" key="7">
    <source>
        <dbReference type="EMBL" id="MFC0212302.1"/>
    </source>
</evidence>
<name>A0ABV6DI57_9BACL</name>
<proteinExistence type="predicted"/>
<evidence type="ECO:0000259" key="6">
    <source>
        <dbReference type="Pfam" id="PF12698"/>
    </source>
</evidence>
<evidence type="ECO:0000256" key="3">
    <source>
        <dbReference type="ARBA" id="ARBA00022989"/>
    </source>
</evidence>
<reference evidence="7 8" key="1">
    <citation type="submission" date="2024-09" db="EMBL/GenBank/DDBJ databases">
        <authorList>
            <person name="Sun Q."/>
            <person name="Mori K."/>
        </authorList>
    </citation>
    <scope>NUCLEOTIDE SEQUENCE [LARGE SCALE GENOMIC DNA]</scope>
    <source>
        <strain evidence="7 8">CCM 7759</strain>
    </source>
</reference>
<evidence type="ECO:0000256" key="2">
    <source>
        <dbReference type="ARBA" id="ARBA00022692"/>
    </source>
</evidence>
<dbReference type="Proteomes" id="UP001589776">
    <property type="component" value="Unassembled WGS sequence"/>
</dbReference>
<dbReference type="Gene3D" id="3.40.1710.10">
    <property type="entry name" value="abc type-2 transporter like domain"/>
    <property type="match status" value="1"/>
</dbReference>
<dbReference type="InterPro" id="IPR013525">
    <property type="entry name" value="ABC2_TM"/>
</dbReference>
<evidence type="ECO:0000256" key="5">
    <source>
        <dbReference type="SAM" id="Phobius"/>
    </source>
</evidence>